<evidence type="ECO:0000313" key="5">
    <source>
        <dbReference type="Proteomes" id="UP000002296"/>
    </source>
</evidence>
<protein>
    <recommendedName>
        <fullName evidence="3">C3H1-type domain-containing protein</fullName>
    </recommendedName>
</protein>
<dbReference type="AlphaFoldDB" id="Q4D669"/>
<dbReference type="GO" id="GO:0008270">
    <property type="term" value="F:zinc ion binding"/>
    <property type="evidence" value="ECO:0007669"/>
    <property type="project" value="UniProtKB-KW"/>
</dbReference>
<sequence>MCLCVLIIFFFYCNIIYHFCERQEGKMSPHIALLFIFFYPTFFFAIHDAEELTTGDSEKEHSLYLSPHHKLRDRKRVMPSKGSAANTTTGSQLEVFDSNFKCLYTVPSHLVVHTPPARFNISRFVICRNYRCGEADSCNMGENCKFVHADVDYSTLEGQPIHVNYIWRDEKLCIYERLPPGDVLEVLLPNCKHPAVMISSEYVLATRGARSFSKGRPQTLSHCAHYYFNYLCSRGEDCSFIHAIYVDPTISEVCKRAAGRSHRQRVPGALRSSVESADSDSQLQCSRQRKKCGVPPEIPVTIDARNCRGDGVMAPTVNAEGLNSWAGLNGPSEASSEGPRHSSSGEEGTLEPLVGLKCREPNGVQMIGSACGRAAMRRARVYRHDPYGIF</sequence>
<dbReference type="PANTHER" id="PTHR37562:SF5">
    <property type="entry name" value="C3H1-TYPE DOMAIN-CONTAINING PROTEIN"/>
    <property type="match status" value="1"/>
</dbReference>
<keyword evidence="1" id="KW-0479">Metal-binding</keyword>
<evidence type="ECO:0000313" key="4">
    <source>
        <dbReference type="EMBL" id="EAN88024.1"/>
    </source>
</evidence>
<evidence type="ECO:0000256" key="2">
    <source>
        <dbReference type="SAM" id="MobiDB-lite"/>
    </source>
</evidence>
<dbReference type="EMBL" id="AAHK01000947">
    <property type="protein sequence ID" value="EAN88024.1"/>
    <property type="molecule type" value="Genomic_DNA"/>
</dbReference>
<dbReference type="PANTHER" id="PTHR37562">
    <property type="entry name" value="C3H1-TYPE DOMAIN-CONTAINING PROTEIN-RELATED"/>
    <property type="match status" value="1"/>
</dbReference>
<organism evidence="4 5">
    <name type="scientific">Trypanosoma cruzi (strain CL Brener)</name>
    <dbReference type="NCBI Taxonomy" id="353153"/>
    <lineage>
        <taxon>Eukaryota</taxon>
        <taxon>Discoba</taxon>
        <taxon>Euglenozoa</taxon>
        <taxon>Kinetoplastea</taxon>
        <taxon>Metakinetoplastina</taxon>
        <taxon>Trypanosomatida</taxon>
        <taxon>Trypanosomatidae</taxon>
        <taxon>Trypanosoma</taxon>
        <taxon>Schizotrypanum</taxon>
    </lineage>
</organism>
<gene>
    <name evidence="4" type="ORF">Tc00.1047053511263.50</name>
</gene>
<feature type="domain" description="C3H1-type" evidence="3">
    <location>
        <begin position="217"/>
        <end position="245"/>
    </location>
</feature>
<evidence type="ECO:0000259" key="3">
    <source>
        <dbReference type="PROSITE" id="PS50103"/>
    </source>
</evidence>
<proteinExistence type="predicted"/>
<dbReference type="KEGG" id="tcr:511263.50"/>
<feature type="domain" description="C3H1-type" evidence="3">
    <location>
        <begin position="121"/>
        <end position="151"/>
    </location>
</feature>
<keyword evidence="1" id="KW-0863">Zinc-finger</keyword>
<reference evidence="4 5" key="1">
    <citation type="journal article" date="2005" name="Science">
        <title>The genome sequence of Trypanosoma cruzi, etiologic agent of Chagas disease.</title>
        <authorList>
            <person name="El-Sayed N.M."/>
            <person name="Myler P.J."/>
            <person name="Bartholomeu D.C."/>
            <person name="Nilsson D."/>
            <person name="Aggarwal G."/>
            <person name="Tran A.N."/>
            <person name="Ghedin E."/>
            <person name="Worthey E.A."/>
            <person name="Delcher A.L."/>
            <person name="Blandin G."/>
            <person name="Westenberger S.J."/>
            <person name="Caler E."/>
            <person name="Cerqueira G.C."/>
            <person name="Branche C."/>
            <person name="Haas B."/>
            <person name="Anupama A."/>
            <person name="Arner E."/>
            <person name="Aslund L."/>
            <person name="Attipoe P."/>
            <person name="Bontempi E."/>
            <person name="Bringaud F."/>
            <person name="Burton P."/>
            <person name="Cadag E."/>
            <person name="Campbell D.A."/>
            <person name="Carrington M."/>
            <person name="Crabtree J."/>
            <person name="Darban H."/>
            <person name="da Silveira J.F."/>
            <person name="de Jong P."/>
            <person name="Edwards K."/>
            <person name="Englund P.T."/>
            <person name="Fazelina G."/>
            <person name="Feldblyum T."/>
            <person name="Ferella M."/>
            <person name="Frasch A.C."/>
            <person name="Gull K."/>
            <person name="Horn D."/>
            <person name="Hou L."/>
            <person name="Huang Y."/>
            <person name="Kindlund E."/>
            <person name="Klingbeil M."/>
            <person name="Kluge S."/>
            <person name="Koo H."/>
            <person name="Lacerda D."/>
            <person name="Levin M.J."/>
            <person name="Lorenzi H."/>
            <person name="Louie T."/>
            <person name="Machado C.R."/>
            <person name="McCulloch R."/>
            <person name="McKenna A."/>
            <person name="Mizuno Y."/>
            <person name="Mottram J.C."/>
            <person name="Nelson S."/>
            <person name="Ochaya S."/>
            <person name="Osoegawa K."/>
            <person name="Pai G."/>
            <person name="Parsons M."/>
            <person name="Pentony M."/>
            <person name="Pettersson U."/>
            <person name="Pop M."/>
            <person name="Ramirez J.L."/>
            <person name="Rinta J."/>
            <person name="Robertson L."/>
            <person name="Salzberg S.L."/>
            <person name="Sanchez D.O."/>
            <person name="Seyler A."/>
            <person name="Sharma R."/>
            <person name="Shetty J."/>
            <person name="Simpson A.J."/>
            <person name="Sisk E."/>
            <person name="Tammi M.T."/>
            <person name="Tarleton R."/>
            <person name="Teixeira S."/>
            <person name="Van Aken S."/>
            <person name="Vogt C."/>
            <person name="Ward P.N."/>
            <person name="Wickstead B."/>
            <person name="Wortman J."/>
            <person name="White O."/>
            <person name="Fraser C.M."/>
            <person name="Stuart K.D."/>
            <person name="Andersson B."/>
        </authorList>
    </citation>
    <scope>NUCLEOTIDE SEQUENCE [LARGE SCALE GENOMIC DNA]</scope>
    <source>
        <strain evidence="4 5">CL Brener</strain>
    </source>
</reference>
<accession>Q4D669</accession>
<dbReference type="PaxDb" id="353153-Q4D669"/>
<dbReference type="OMA" id="PSECILA"/>
<keyword evidence="1" id="KW-0862">Zinc</keyword>
<evidence type="ECO:0000256" key="1">
    <source>
        <dbReference type="PROSITE-ProRule" id="PRU00723"/>
    </source>
</evidence>
<dbReference type="PROSITE" id="PS50103">
    <property type="entry name" value="ZF_C3H1"/>
    <property type="match status" value="2"/>
</dbReference>
<dbReference type="GeneID" id="3540542"/>
<dbReference type="InterPro" id="IPR000571">
    <property type="entry name" value="Znf_CCCH"/>
</dbReference>
<comment type="caution">
    <text evidence="4">The sequence shown here is derived from an EMBL/GenBank/DDBJ whole genome shotgun (WGS) entry which is preliminary data.</text>
</comment>
<dbReference type="InParanoid" id="Q4D669"/>
<dbReference type="RefSeq" id="XP_809875.1">
    <property type="nucleotide sequence ID" value="XM_804782.1"/>
</dbReference>
<keyword evidence="5" id="KW-1185">Reference proteome</keyword>
<dbReference type="eggNOG" id="ENOG502S0DU">
    <property type="taxonomic scope" value="Eukaryota"/>
</dbReference>
<dbReference type="Proteomes" id="UP000002296">
    <property type="component" value="Unassembled WGS sequence"/>
</dbReference>
<feature type="region of interest" description="Disordered" evidence="2">
    <location>
        <begin position="324"/>
        <end position="354"/>
    </location>
</feature>
<feature type="zinc finger region" description="C3H1-type" evidence="1">
    <location>
        <begin position="217"/>
        <end position="245"/>
    </location>
</feature>
<name>Q4D669_TRYCC</name>
<feature type="zinc finger region" description="C3H1-type" evidence="1">
    <location>
        <begin position="121"/>
        <end position="151"/>
    </location>
</feature>